<evidence type="ECO:0000259" key="9">
    <source>
        <dbReference type="Pfam" id="PF01266"/>
    </source>
</evidence>
<dbReference type="eggNOG" id="COG0665">
    <property type="taxonomic scope" value="Bacteria"/>
</dbReference>
<dbReference type="EC" id="1.4.3.3" evidence="6"/>
<comment type="similarity">
    <text evidence="2">Belongs to the DAMOX/DASOX family.</text>
</comment>
<name>A0A0A0HR54_9RHOB</name>
<dbReference type="SUPFAM" id="SSF54373">
    <property type="entry name" value="FAD-linked reductases, C-terminal domain"/>
    <property type="match status" value="1"/>
</dbReference>
<sequence length="329" mass="35809">MTEAITIRGAGIVGLCVATVLVARGISVTLRDPAPEPGAHACSWWAGGMLAPFCEGFSAEEPVVRLGQEAADWWAAQGVEVIRRGSLVVTLDRDRRELDQFARRTRGHRMVSGSDLAELEPHLADRHDRALFFPNEAHINPRGALMHLRTRLHEAGAEFEQSDATPTGSVIDCRGLAAQDSLPNLRGVKGEMVVLHSRDVTLSRPVRLLHPRFPLYIVPRGDGVFMLGATQIESAERGRASARSVMELLSAAYALHPAFGEAEVLEIGADARPAFPDNLPRIIQKNDTIHANGLFRHGFLLSPVVARMVAGLVTGNNETLEFLSHEDHG</sequence>
<evidence type="ECO:0000256" key="2">
    <source>
        <dbReference type="ARBA" id="ARBA00006730"/>
    </source>
</evidence>
<gene>
    <name evidence="10" type="ORF">rosmuc_00364</name>
</gene>
<proteinExistence type="inferred from homology"/>
<dbReference type="RefSeq" id="WP_037276469.1">
    <property type="nucleotide sequence ID" value="NZ_KN293991.1"/>
</dbReference>
<evidence type="ECO:0000256" key="4">
    <source>
        <dbReference type="ARBA" id="ARBA00022827"/>
    </source>
</evidence>
<protein>
    <recommendedName>
        <fullName evidence="7">D-amino-acid oxidase</fullName>
        <ecNumber evidence="6">1.4.3.3</ecNumber>
    </recommendedName>
</protein>
<comment type="caution">
    <text evidence="10">The sequence shown here is derived from an EMBL/GenBank/DDBJ whole genome shotgun (WGS) entry which is preliminary data.</text>
</comment>
<dbReference type="OrthoDB" id="9790035at2"/>
<dbReference type="Gene3D" id="3.50.50.60">
    <property type="entry name" value="FAD/NAD(P)-binding domain"/>
    <property type="match status" value="2"/>
</dbReference>
<evidence type="ECO:0000256" key="1">
    <source>
        <dbReference type="ARBA" id="ARBA00001974"/>
    </source>
</evidence>
<dbReference type="InterPro" id="IPR036188">
    <property type="entry name" value="FAD/NAD-bd_sf"/>
</dbReference>
<dbReference type="SUPFAM" id="SSF51905">
    <property type="entry name" value="FAD/NAD(P)-binding domain"/>
    <property type="match status" value="1"/>
</dbReference>
<dbReference type="GO" id="GO:0046416">
    <property type="term" value="P:D-amino acid metabolic process"/>
    <property type="evidence" value="ECO:0007669"/>
    <property type="project" value="InterPro"/>
</dbReference>
<accession>A0A0A0HR54</accession>
<evidence type="ECO:0000256" key="6">
    <source>
        <dbReference type="ARBA" id="ARBA00039101"/>
    </source>
</evidence>
<evidence type="ECO:0000256" key="3">
    <source>
        <dbReference type="ARBA" id="ARBA00022630"/>
    </source>
</evidence>
<dbReference type="PATRIC" id="fig|1288298.3.peg.363"/>
<dbReference type="InterPro" id="IPR006076">
    <property type="entry name" value="FAD-dep_OxRdtase"/>
</dbReference>
<dbReference type="GO" id="GO:0071949">
    <property type="term" value="F:FAD binding"/>
    <property type="evidence" value="ECO:0007669"/>
    <property type="project" value="InterPro"/>
</dbReference>
<evidence type="ECO:0000256" key="5">
    <source>
        <dbReference type="ARBA" id="ARBA00023002"/>
    </source>
</evidence>
<dbReference type="STRING" id="215743.ROSMUCSMR3_01913"/>
<evidence type="ECO:0000313" key="10">
    <source>
        <dbReference type="EMBL" id="KGM89770.1"/>
    </source>
</evidence>
<dbReference type="PANTHER" id="PTHR11530:SF11">
    <property type="entry name" value="D-ASPARTATE OXIDASE"/>
    <property type="match status" value="1"/>
</dbReference>
<dbReference type="EMBL" id="AONH01000001">
    <property type="protein sequence ID" value="KGM89770.1"/>
    <property type="molecule type" value="Genomic_DNA"/>
</dbReference>
<reference evidence="10 11" key="1">
    <citation type="submission" date="2013-01" db="EMBL/GenBank/DDBJ databases">
        <authorList>
            <person name="Fiebig A."/>
            <person name="Goeker M."/>
            <person name="Klenk H.-P.P."/>
        </authorList>
    </citation>
    <scope>NUCLEOTIDE SEQUENCE [LARGE SCALE GENOMIC DNA]</scope>
    <source>
        <strain evidence="10 11">DSM 17069</strain>
    </source>
</reference>
<dbReference type="Gene3D" id="3.30.9.10">
    <property type="entry name" value="D-Amino Acid Oxidase, subunit A, domain 2"/>
    <property type="match status" value="2"/>
</dbReference>
<dbReference type="Pfam" id="PF01266">
    <property type="entry name" value="DAO"/>
    <property type="match status" value="1"/>
</dbReference>
<keyword evidence="3" id="KW-0285">Flavoprotein</keyword>
<feature type="domain" description="FAD dependent oxidoreductase" evidence="9">
    <location>
        <begin position="5"/>
        <end position="311"/>
    </location>
</feature>
<dbReference type="Proteomes" id="UP000030021">
    <property type="component" value="Unassembled WGS sequence"/>
</dbReference>
<comment type="cofactor">
    <cofactor evidence="1">
        <name>FAD</name>
        <dbReference type="ChEBI" id="CHEBI:57692"/>
    </cofactor>
</comment>
<comment type="catalytic activity">
    <reaction evidence="8">
        <text>a D-alpha-amino acid + O2 + H2O = a 2-oxocarboxylate + H2O2 + NH4(+)</text>
        <dbReference type="Rhea" id="RHEA:21816"/>
        <dbReference type="ChEBI" id="CHEBI:15377"/>
        <dbReference type="ChEBI" id="CHEBI:15379"/>
        <dbReference type="ChEBI" id="CHEBI:16240"/>
        <dbReference type="ChEBI" id="CHEBI:28938"/>
        <dbReference type="ChEBI" id="CHEBI:35179"/>
        <dbReference type="ChEBI" id="CHEBI:59871"/>
        <dbReference type="EC" id="1.4.3.3"/>
    </reaction>
    <physiologicalReaction direction="left-to-right" evidence="8">
        <dbReference type="Rhea" id="RHEA:21817"/>
    </physiologicalReaction>
</comment>
<evidence type="ECO:0000313" key="11">
    <source>
        <dbReference type="Proteomes" id="UP000030021"/>
    </source>
</evidence>
<dbReference type="HOGENOM" id="CLU_007884_1_0_5"/>
<organism evidence="10 11">
    <name type="scientific">Roseovarius mucosus DSM 17069</name>
    <dbReference type="NCBI Taxonomy" id="1288298"/>
    <lineage>
        <taxon>Bacteria</taxon>
        <taxon>Pseudomonadati</taxon>
        <taxon>Pseudomonadota</taxon>
        <taxon>Alphaproteobacteria</taxon>
        <taxon>Rhodobacterales</taxon>
        <taxon>Roseobacteraceae</taxon>
        <taxon>Roseovarius</taxon>
    </lineage>
</organism>
<dbReference type="GO" id="GO:0003884">
    <property type="term" value="F:D-amino-acid oxidase activity"/>
    <property type="evidence" value="ECO:0007669"/>
    <property type="project" value="UniProtKB-EC"/>
</dbReference>
<evidence type="ECO:0000256" key="7">
    <source>
        <dbReference type="ARBA" id="ARBA00039751"/>
    </source>
</evidence>
<evidence type="ECO:0000256" key="8">
    <source>
        <dbReference type="ARBA" id="ARBA00049547"/>
    </source>
</evidence>
<dbReference type="AlphaFoldDB" id="A0A0A0HR54"/>
<keyword evidence="5 10" id="KW-0560">Oxidoreductase</keyword>
<dbReference type="PANTHER" id="PTHR11530">
    <property type="entry name" value="D-AMINO ACID OXIDASE"/>
    <property type="match status" value="1"/>
</dbReference>
<dbReference type="InterPro" id="IPR023209">
    <property type="entry name" value="DAO"/>
</dbReference>
<keyword evidence="4" id="KW-0274">FAD</keyword>